<organism evidence="1 2">
    <name type="scientific">Agrobacterium larrymoorei</name>
    <dbReference type="NCBI Taxonomy" id="160699"/>
    <lineage>
        <taxon>Bacteria</taxon>
        <taxon>Pseudomonadati</taxon>
        <taxon>Pseudomonadota</taxon>
        <taxon>Alphaproteobacteria</taxon>
        <taxon>Hyphomicrobiales</taxon>
        <taxon>Rhizobiaceae</taxon>
        <taxon>Rhizobium/Agrobacterium group</taxon>
        <taxon>Agrobacterium</taxon>
    </lineage>
</organism>
<dbReference type="Proteomes" id="UP000298664">
    <property type="component" value="Chromosome Circular"/>
</dbReference>
<dbReference type="EMBL" id="CP124733">
    <property type="protein sequence ID" value="WHA41925.1"/>
    <property type="molecule type" value="Genomic_DNA"/>
</dbReference>
<proteinExistence type="predicted"/>
<evidence type="ECO:0000313" key="1">
    <source>
        <dbReference type="EMBL" id="WHA41925.1"/>
    </source>
</evidence>
<evidence type="ECO:0000313" key="2">
    <source>
        <dbReference type="Proteomes" id="UP000298664"/>
    </source>
</evidence>
<reference evidence="1" key="1">
    <citation type="submission" date="2023-05" db="EMBL/GenBank/DDBJ databases">
        <title>Complete genome sequence of Agrobacterium larrymoorei CFBP5477.</title>
        <authorList>
            <person name="Yen H.-C."/>
            <person name="Chou L."/>
            <person name="Lin Y.-C."/>
            <person name="Lai E.-M."/>
            <person name="Kuo C.-H."/>
        </authorList>
    </citation>
    <scope>NUCLEOTIDE SEQUENCE</scope>
    <source>
        <strain evidence="1">CFBP5477</strain>
    </source>
</reference>
<protein>
    <submittedName>
        <fullName evidence="1">Uncharacterized protein</fullName>
    </submittedName>
</protein>
<gene>
    <name evidence="1" type="ORF">CFBP5477_004655</name>
</gene>
<dbReference type="AlphaFoldDB" id="A0AAF0HCC8"/>
<sequence length="265" mass="31715">MKKKRIYTEYLNYNTASNILHAFDFAKSIAMPLNFMITINFYDDVDATEKFKVIRKLYREWISAKRKTTVTASYLNPWVYVFENPHQNNHVHWVVHIEKQYRSELRLKIKEWVAQNSIETKKNQVDFQDINIFEDKVVANYLVKGVNYDACVRLNLQHYKKYQGFVKGQRARVAICIGRTARKRANFNPRRDRNNWVTDHPHLMEGHARPPEWDIALTKRTDRPRKGTYRRPFVKYSRRRLEKLSNTPLGQMLGVPLLLEQTRNR</sequence>
<dbReference type="RefSeq" id="WP_137393892.1">
    <property type="nucleotide sequence ID" value="NZ_CP124733.1"/>
</dbReference>
<name>A0AAF0HCC8_9HYPH</name>
<accession>A0AAF0HCC8</accession>